<name>A0A6S7K7Z1_PARCT</name>
<dbReference type="AlphaFoldDB" id="A0A6S7K7Z1"/>
<dbReference type="InterPro" id="IPR041577">
    <property type="entry name" value="RT_RNaseH_2"/>
</dbReference>
<dbReference type="EMBL" id="CACRXK020012962">
    <property type="protein sequence ID" value="CAB4024323.1"/>
    <property type="molecule type" value="Genomic_DNA"/>
</dbReference>
<evidence type="ECO:0000313" key="1">
    <source>
        <dbReference type="EMBL" id="CAB4024323.1"/>
    </source>
</evidence>
<gene>
    <name evidence="1" type="ORF">PACLA_8A018403</name>
</gene>
<evidence type="ECO:0000313" key="2">
    <source>
        <dbReference type="Proteomes" id="UP001152795"/>
    </source>
</evidence>
<protein>
    <submittedName>
        <fullName evidence="1">Uncharacterized protein</fullName>
    </submittedName>
</protein>
<dbReference type="Proteomes" id="UP001152795">
    <property type="component" value="Unassembled WGS sequence"/>
</dbReference>
<reference evidence="1" key="1">
    <citation type="submission" date="2020-04" db="EMBL/GenBank/DDBJ databases">
        <authorList>
            <person name="Alioto T."/>
            <person name="Alioto T."/>
            <person name="Gomez Garrido J."/>
        </authorList>
    </citation>
    <scope>NUCLEOTIDE SEQUENCE</scope>
    <source>
        <strain evidence="1">A484AB</strain>
    </source>
</reference>
<proteinExistence type="predicted"/>
<organism evidence="1 2">
    <name type="scientific">Paramuricea clavata</name>
    <name type="common">Red gorgonian</name>
    <name type="synonym">Violescent sea-whip</name>
    <dbReference type="NCBI Taxonomy" id="317549"/>
    <lineage>
        <taxon>Eukaryota</taxon>
        <taxon>Metazoa</taxon>
        <taxon>Cnidaria</taxon>
        <taxon>Anthozoa</taxon>
        <taxon>Octocorallia</taxon>
        <taxon>Malacalcyonacea</taxon>
        <taxon>Plexauridae</taxon>
        <taxon>Paramuricea</taxon>
    </lineage>
</organism>
<sequence>CMITQESRSNLRPILRKDGVSDEELMRSINELASQKTERENKLGLTERLSAKSAKVSKSWTFRDGQEHRTNVPSIHPIKQIRSLSELVETDLKLTAANGSVIPYIGWVELAFTLSSKNTQVRVPFLVTTETIEHPIIGYNVIEEIVTNEHNDLLSEIQSSFVGLDNGAAQALINFVQSADSDYLCNVKTSKRDVVIPSGKQVNIQCRVNTGPICGTTPVLFEPDETMPWPSCLEINETLLTVKKGKTNFIEVQANNPTNHDIVIKRRTVLGRLQLVRSVTAIPVKLREETVENGSQVDQTCKVSECSVAFTDETQPMVGIPDHIKNIDLKGLTPEQRSVALRMLAQEADAFSQNNDDIGCIPDLKVTIKLNDETPVQKNYTAVPRPLYPEFTCRSKRHLTVLGCHVRGSCGTSSEESGYRMDPAGVEVIHHLKSSPPKNWTNDHQLILEDLLDHLVDPPVMAYPDFTKPFIVCTDASEEGLGAVLYQSQNEITITIRQAKRYGVFRLCSSREKHPRLPIDMILNLESESTESPNYRDSELRPGDRVLVRNLNEDELDGLTFVPLANDQRKPSQPGI</sequence>
<comment type="caution">
    <text evidence="1">The sequence shown here is derived from an EMBL/GenBank/DDBJ whole genome shotgun (WGS) entry which is preliminary data.</text>
</comment>
<dbReference type="InterPro" id="IPR043502">
    <property type="entry name" value="DNA/RNA_pol_sf"/>
</dbReference>
<accession>A0A6S7K7Z1</accession>
<feature type="non-terminal residue" evidence="1">
    <location>
        <position position="1"/>
    </location>
</feature>
<dbReference type="OrthoDB" id="6161808at2759"/>
<dbReference type="SUPFAM" id="SSF56672">
    <property type="entry name" value="DNA/RNA polymerases"/>
    <property type="match status" value="1"/>
</dbReference>
<keyword evidence="2" id="KW-1185">Reference proteome</keyword>
<dbReference type="Pfam" id="PF17919">
    <property type="entry name" value="RT_RNaseH_2"/>
    <property type="match status" value="1"/>
</dbReference>
<feature type="non-terminal residue" evidence="1">
    <location>
        <position position="576"/>
    </location>
</feature>